<dbReference type="AlphaFoldDB" id="A0A0S7BII7"/>
<dbReference type="PANTHER" id="PTHR28208">
    <property type="entry name" value="PHOSPHATIDATE PHOSPHATASE APP1"/>
    <property type="match status" value="1"/>
</dbReference>
<dbReference type="InterPro" id="IPR052935">
    <property type="entry name" value="Mg2+_PAP"/>
</dbReference>
<organism evidence="2">
    <name type="scientific">Longilinea arvoryzae</name>
    <dbReference type="NCBI Taxonomy" id="360412"/>
    <lineage>
        <taxon>Bacteria</taxon>
        <taxon>Bacillati</taxon>
        <taxon>Chloroflexota</taxon>
        <taxon>Anaerolineae</taxon>
        <taxon>Anaerolineales</taxon>
        <taxon>Anaerolineaceae</taxon>
        <taxon>Longilinea</taxon>
    </lineage>
</organism>
<sequence length="372" mass="41357">MSKWQKALAPLANDVETFFDRLKYSLEDRIGGFQPVRLVPLAAYTYPGGLYVKGRALHGRGPITSADNDSFWDDLVDLYRRMNSDEIPHARLRIYAGDQMREVQCDEEGFFELNLARPDGQLPLTRLELEWLPPSDSIETNSPDKNGSPVPVSLLPYAAPARFGVISDVDDTLLITHVQNLLGLARSLVSGRPEQRPRFPGAPALYRGLTRPGNPLFFVSSSPWNLHDLLDETFDYYDLPPRVTLLRDWGITDQEILPTENIDFKLGVLSQIIAGFPDLPFLLVGDSGQQDPEIYARFIRENPGRVGGVYIRDVSPDPRRDAAVQALQTCGVPLLLAPDSLSMARDAAARGWLDAAALAEVEEDQRRFASGG</sequence>
<gene>
    <name evidence="2" type="ORF">LARV_01188</name>
</gene>
<evidence type="ECO:0000313" key="2">
    <source>
        <dbReference type="EMBL" id="GAP13434.1"/>
    </source>
</evidence>
<dbReference type="STRING" id="360412.LARV_01188"/>
<dbReference type="OrthoDB" id="9789875at2"/>
<dbReference type="Proteomes" id="UP000055060">
    <property type="component" value="Unassembled WGS sequence"/>
</dbReference>
<dbReference type="InterPro" id="IPR019236">
    <property type="entry name" value="APP1_cat"/>
</dbReference>
<dbReference type="Pfam" id="PF09949">
    <property type="entry name" value="APP1_cat"/>
    <property type="match status" value="1"/>
</dbReference>
<proteinExistence type="predicted"/>
<evidence type="ECO:0000259" key="1">
    <source>
        <dbReference type="Pfam" id="PF09949"/>
    </source>
</evidence>
<dbReference type="InterPro" id="IPR036412">
    <property type="entry name" value="HAD-like_sf"/>
</dbReference>
<feature type="domain" description="Phosphatidate phosphatase APP1 catalytic" evidence="1">
    <location>
        <begin position="163"/>
        <end position="313"/>
    </location>
</feature>
<dbReference type="RefSeq" id="WP_075072771.1">
    <property type="nucleotide sequence ID" value="NZ_DF967972.1"/>
</dbReference>
<accession>A0A0S7BII7</accession>
<protein>
    <submittedName>
        <fullName evidence="2">Uncharacterized conserved protein</fullName>
    </submittedName>
</protein>
<dbReference type="SUPFAM" id="SSF56784">
    <property type="entry name" value="HAD-like"/>
    <property type="match status" value="1"/>
</dbReference>
<dbReference type="GO" id="GO:0008195">
    <property type="term" value="F:phosphatidate phosphatase activity"/>
    <property type="evidence" value="ECO:0007669"/>
    <property type="project" value="InterPro"/>
</dbReference>
<name>A0A0S7BII7_9CHLR</name>
<dbReference type="EMBL" id="DF967972">
    <property type="protein sequence ID" value="GAP13434.1"/>
    <property type="molecule type" value="Genomic_DNA"/>
</dbReference>
<reference evidence="2" key="1">
    <citation type="submission" date="2015-07" db="EMBL/GenBank/DDBJ databases">
        <title>Draft Genome Sequences of Anaerolinea thermolimosa IMO-1, Bellilinea caldifistulae GOMI-1, Leptolinea tardivitalis YMTK-2, Levilinea saccharolytica KIBI-1,Longilinea arvoryzae KOME-1, Previously Described as Members of the Anaerolineaceae (Chloroflexi).</title>
        <authorList>
            <person name="Sekiguchi Y."/>
            <person name="Ohashi A."/>
            <person name="Matsuura N."/>
            <person name="Tourlousse M.D."/>
        </authorList>
    </citation>
    <scope>NUCLEOTIDE SEQUENCE [LARGE SCALE GENOMIC DNA]</scope>
    <source>
        <strain evidence="2">KOME-1</strain>
    </source>
</reference>
<keyword evidence="3" id="KW-1185">Reference proteome</keyword>
<evidence type="ECO:0000313" key="3">
    <source>
        <dbReference type="Proteomes" id="UP000055060"/>
    </source>
</evidence>
<dbReference type="PANTHER" id="PTHR28208:SF3">
    <property type="entry name" value="PHOSPHATIDATE PHOSPHATASE APP1"/>
    <property type="match status" value="1"/>
</dbReference>